<dbReference type="InterPro" id="IPR016040">
    <property type="entry name" value="NAD(P)-bd_dom"/>
</dbReference>
<dbReference type="Gene3D" id="3.40.50.720">
    <property type="entry name" value="NAD(P)-binding Rossmann-like Domain"/>
    <property type="match status" value="1"/>
</dbReference>
<dbReference type="EMBL" id="UINC01071128">
    <property type="protein sequence ID" value="SVC05805.1"/>
    <property type="molecule type" value="Genomic_DNA"/>
</dbReference>
<gene>
    <name evidence="2" type="ORF">METZ01_LOCUS258659</name>
</gene>
<sequence length="306" mass="32361">VRALVTGSAGFVGHHLVAHLSACGDDVATTDRVDGGPDLLDGPSLARMVSAKRPEVVFHLAGQADVGHSWDDPVGTLRANVEGTMNVLAAARAAGVNRVVTVTSADVYGAVAAGDLPVSEETPMRPVSPYAASKAAADLLALQAHLGHGQDVVRARSFNHLGRRQSDHFVCPALAARIVANERSGGEVVRVGNLEARRDFTDVRDVVRAYRMLAVAGQAGVAYNVCSGRAVAIAEVAERLLSMATHPMRLETDPVLLRPVDVPELRGDPSRLQTATGWVPAHDLDDTLGEVLDDWRGRLDGHPRAD</sequence>
<accession>A0A382J2M1</accession>
<protein>
    <recommendedName>
        <fullName evidence="1">NAD(P)-binding domain-containing protein</fullName>
    </recommendedName>
</protein>
<dbReference type="AlphaFoldDB" id="A0A382J2M1"/>
<dbReference type="Gene3D" id="3.90.25.10">
    <property type="entry name" value="UDP-galactose 4-epimerase, domain 1"/>
    <property type="match status" value="1"/>
</dbReference>
<evidence type="ECO:0000313" key="2">
    <source>
        <dbReference type="EMBL" id="SVC05805.1"/>
    </source>
</evidence>
<organism evidence="2">
    <name type="scientific">marine metagenome</name>
    <dbReference type="NCBI Taxonomy" id="408172"/>
    <lineage>
        <taxon>unclassified sequences</taxon>
        <taxon>metagenomes</taxon>
        <taxon>ecological metagenomes</taxon>
    </lineage>
</organism>
<name>A0A382J2M1_9ZZZZ</name>
<proteinExistence type="predicted"/>
<dbReference type="PROSITE" id="PS00061">
    <property type="entry name" value="ADH_SHORT"/>
    <property type="match status" value="1"/>
</dbReference>
<dbReference type="InterPro" id="IPR020904">
    <property type="entry name" value="Sc_DH/Rdtase_CS"/>
</dbReference>
<dbReference type="Pfam" id="PF16363">
    <property type="entry name" value="GDP_Man_Dehyd"/>
    <property type="match status" value="1"/>
</dbReference>
<feature type="non-terminal residue" evidence="2">
    <location>
        <position position="1"/>
    </location>
</feature>
<dbReference type="SUPFAM" id="SSF51735">
    <property type="entry name" value="NAD(P)-binding Rossmann-fold domains"/>
    <property type="match status" value="1"/>
</dbReference>
<evidence type="ECO:0000259" key="1">
    <source>
        <dbReference type="Pfam" id="PF16363"/>
    </source>
</evidence>
<feature type="domain" description="NAD(P)-binding" evidence="1">
    <location>
        <begin position="38"/>
        <end position="288"/>
    </location>
</feature>
<dbReference type="PANTHER" id="PTHR43000">
    <property type="entry name" value="DTDP-D-GLUCOSE 4,6-DEHYDRATASE-RELATED"/>
    <property type="match status" value="1"/>
</dbReference>
<reference evidence="2" key="1">
    <citation type="submission" date="2018-05" db="EMBL/GenBank/DDBJ databases">
        <authorList>
            <person name="Lanie J.A."/>
            <person name="Ng W.-L."/>
            <person name="Kazmierczak K.M."/>
            <person name="Andrzejewski T.M."/>
            <person name="Davidsen T.M."/>
            <person name="Wayne K.J."/>
            <person name="Tettelin H."/>
            <person name="Glass J.I."/>
            <person name="Rusch D."/>
            <person name="Podicherti R."/>
            <person name="Tsui H.-C.T."/>
            <person name="Winkler M.E."/>
        </authorList>
    </citation>
    <scope>NUCLEOTIDE SEQUENCE</scope>
</reference>
<dbReference type="InterPro" id="IPR036291">
    <property type="entry name" value="NAD(P)-bd_dom_sf"/>
</dbReference>